<evidence type="ECO:0000313" key="5">
    <source>
        <dbReference type="EMBL" id="MFI6501706.1"/>
    </source>
</evidence>
<dbReference type="Gene3D" id="3.40.640.10">
    <property type="entry name" value="Type I PLP-dependent aspartate aminotransferase-like (Major domain)"/>
    <property type="match status" value="1"/>
</dbReference>
<dbReference type="PANTHER" id="PTHR48097">
    <property type="entry name" value="L-THREONINE ALDOLASE-RELATED"/>
    <property type="match status" value="1"/>
</dbReference>
<dbReference type="Pfam" id="PF01212">
    <property type="entry name" value="Beta_elim_lyase"/>
    <property type="match status" value="1"/>
</dbReference>
<gene>
    <name evidence="5" type="ORF">ACIBG2_30300</name>
</gene>
<name>A0ABW7Z0K6_9ACTN</name>
<reference evidence="5 6" key="1">
    <citation type="submission" date="2024-10" db="EMBL/GenBank/DDBJ databases">
        <title>The Natural Products Discovery Center: Release of the First 8490 Sequenced Strains for Exploring Actinobacteria Biosynthetic Diversity.</title>
        <authorList>
            <person name="Kalkreuter E."/>
            <person name="Kautsar S.A."/>
            <person name="Yang D."/>
            <person name="Bader C.D."/>
            <person name="Teijaro C.N."/>
            <person name="Fluegel L."/>
            <person name="Davis C.M."/>
            <person name="Simpson J.R."/>
            <person name="Lauterbach L."/>
            <person name="Steele A.D."/>
            <person name="Gui C."/>
            <person name="Meng S."/>
            <person name="Li G."/>
            <person name="Viehrig K."/>
            <person name="Ye F."/>
            <person name="Su P."/>
            <person name="Kiefer A.F."/>
            <person name="Nichols A."/>
            <person name="Cepeda A.J."/>
            <person name="Yan W."/>
            <person name="Fan B."/>
            <person name="Jiang Y."/>
            <person name="Adhikari A."/>
            <person name="Zheng C.-J."/>
            <person name="Schuster L."/>
            <person name="Cowan T.M."/>
            <person name="Smanski M.J."/>
            <person name="Chevrette M.G."/>
            <person name="De Carvalho L.P.S."/>
            <person name="Shen B."/>
        </authorList>
    </citation>
    <scope>NUCLEOTIDE SEQUENCE [LARGE SCALE GENOMIC DNA]</scope>
    <source>
        <strain evidence="5 6">NPDC050545</strain>
    </source>
</reference>
<dbReference type="InterPro" id="IPR015421">
    <property type="entry name" value="PyrdxlP-dep_Trfase_major"/>
</dbReference>
<dbReference type="RefSeq" id="WP_397086457.1">
    <property type="nucleotide sequence ID" value="NZ_JBITGY010000008.1"/>
</dbReference>
<protein>
    <submittedName>
        <fullName evidence="5">Threonine aldolase family protein</fullName>
    </submittedName>
</protein>
<evidence type="ECO:0000313" key="6">
    <source>
        <dbReference type="Proteomes" id="UP001612741"/>
    </source>
</evidence>
<keyword evidence="3" id="KW-0663">Pyridoxal phosphate</keyword>
<dbReference type="PIRSF" id="PIRSF017617">
    <property type="entry name" value="Thr_aldolase"/>
    <property type="match status" value="1"/>
</dbReference>
<dbReference type="Gene3D" id="3.90.1150.10">
    <property type="entry name" value="Aspartate Aminotransferase, domain 1"/>
    <property type="match status" value="1"/>
</dbReference>
<comment type="caution">
    <text evidence="5">The sequence shown here is derived from an EMBL/GenBank/DDBJ whole genome shotgun (WGS) entry which is preliminary data.</text>
</comment>
<dbReference type="PANTHER" id="PTHR48097:SF9">
    <property type="entry name" value="L-THREONINE ALDOLASE"/>
    <property type="match status" value="1"/>
</dbReference>
<dbReference type="InterPro" id="IPR001597">
    <property type="entry name" value="ArAA_b-elim_lyase/Thr_aldolase"/>
</dbReference>
<comment type="similarity">
    <text evidence="2">Belongs to the threonine aldolase family.</text>
</comment>
<accession>A0ABW7Z0K6</accession>
<dbReference type="Proteomes" id="UP001612741">
    <property type="component" value="Unassembled WGS sequence"/>
</dbReference>
<dbReference type="InterPro" id="IPR015424">
    <property type="entry name" value="PyrdxlP-dep_Trfase"/>
</dbReference>
<organism evidence="5 6">
    <name type="scientific">Nonomuraea typhae</name>
    <dbReference type="NCBI Taxonomy" id="2603600"/>
    <lineage>
        <taxon>Bacteria</taxon>
        <taxon>Bacillati</taxon>
        <taxon>Actinomycetota</taxon>
        <taxon>Actinomycetes</taxon>
        <taxon>Streptosporangiales</taxon>
        <taxon>Streptosporangiaceae</taxon>
        <taxon>Nonomuraea</taxon>
    </lineage>
</organism>
<dbReference type="NCBIfam" id="NF041359">
    <property type="entry name" value="GntG_guanitoxin"/>
    <property type="match status" value="1"/>
</dbReference>
<proteinExistence type="inferred from homology"/>
<evidence type="ECO:0000256" key="1">
    <source>
        <dbReference type="ARBA" id="ARBA00001933"/>
    </source>
</evidence>
<sequence length="352" mass="37838">MIDLRSDTVTRPTAGMRAAIAAAEVGDEQRGEDPTVNRLLERVCALLGKQAALFLPGGTMCNHIAIAAHTRPGAAILAHRDAHILRAESAGAVMLAQVQTEALDGDRGRFTAEQVRRAATAGSRYEPATRLLCVEQTHNFAGGAVWPLGELAEVCAAAHERGLAVHMDGARLLNAVAATGVPAHEFAAHVDSVWICFTKGLGAPIGAVLAGSERFVSESRRLKHICGGALRQAGIAAAGCLYALDHHVQRLADDHVLARRFAEGLQKMEPVRLHTPQPDSNMVFFELNGWTHSAFLDRLATRQILLGPVGDRLRAVTHLDVTADDIDRALQAIEDILTGRGDGFRRRSRPTR</sequence>
<evidence type="ECO:0000259" key="4">
    <source>
        <dbReference type="Pfam" id="PF01212"/>
    </source>
</evidence>
<dbReference type="InterPro" id="IPR023603">
    <property type="entry name" value="Low_specificity_L-TA-like"/>
</dbReference>
<comment type="cofactor">
    <cofactor evidence="1">
        <name>pyridoxal 5'-phosphate</name>
        <dbReference type="ChEBI" id="CHEBI:597326"/>
    </cofactor>
</comment>
<evidence type="ECO:0000256" key="2">
    <source>
        <dbReference type="ARBA" id="ARBA00006966"/>
    </source>
</evidence>
<dbReference type="EMBL" id="JBITGY010000008">
    <property type="protein sequence ID" value="MFI6501706.1"/>
    <property type="molecule type" value="Genomic_DNA"/>
</dbReference>
<keyword evidence="6" id="KW-1185">Reference proteome</keyword>
<dbReference type="SUPFAM" id="SSF53383">
    <property type="entry name" value="PLP-dependent transferases"/>
    <property type="match status" value="1"/>
</dbReference>
<evidence type="ECO:0000256" key="3">
    <source>
        <dbReference type="ARBA" id="ARBA00022898"/>
    </source>
</evidence>
<feature type="domain" description="Aromatic amino acid beta-eliminating lyase/threonine aldolase" evidence="4">
    <location>
        <begin position="3"/>
        <end position="286"/>
    </location>
</feature>
<dbReference type="InterPro" id="IPR015422">
    <property type="entry name" value="PyrdxlP-dep_Trfase_small"/>
</dbReference>